<accession>A0AA42DKB4</accession>
<dbReference type="AlphaFoldDB" id="A0AA42DKB4"/>
<evidence type="ECO:0000313" key="2">
    <source>
        <dbReference type="EMBL" id="MDA3730451.1"/>
    </source>
</evidence>
<feature type="transmembrane region" description="Helical" evidence="1">
    <location>
        <begin position="180"/>
        <end position="201"/>
    </location>
</feature>
<reference evidence="2" key="1">
    <citation type="journal article" date="2023" name="Int. J. Syst. Evol. Microbiol.">
        <title>&lt;i&gt;Holtiella tumoricola&lt;/i&gt; gen. nov. sp. nov., isolated from a human clinical sample.</title>
        <authorList>
            <person name="Allen-Vercoe E."/>
            <person name="Daigneault M.C."/>
            <person name="Vancuren S.J."/>
            <person name="Cochrane K."/>
            <person name="O'Neal L.L."/>
            <person name="Sankaranarayanan K."/>
            <person name="Lawson P.A."/>
        </authorList>
    </citation>
    <scope>NUCLEOTIDE SEQUENCE</scope>
    <source>
        <strain evidence="2">CC70A</strain>
    </source>
</reference>
<proteinExistence type="predicted"/>
<organism evidence="2 3">
    <name type="scientific">Holtiella tumoricola</name>
    <dbReference type="NCBI Taxonomy" id="3018743"/>
    <lineage>
        <taxon>Bacteria</taxon>
        <taxon>Bacillati</taxon>
        <taxon>Bacillota</taxon>
        <taxon>Clostridia</taxon>
        <taxon>Lachnospirales</taxon>
        <taxon>Cellulosilyticaceae</taxon>
        <taxon>Holtiella</taxon>
    </lineage>
</organism>
<gene>
    <name evidence="2" type="ORF">PBV87_02885</name>
</gene>
<protein>
    <submittedName>
        <fullName evidence="2">Uncharacterized protein</fullName>
    </submittedName>
</protein>
<evidence type="ECO:0000256" key="1">
    <source>
        <dbReference type="SAM" id="Phobius"/>
    </source>
</evidence>
<name>A0AA42DKB4_9FIRM</name>
<dbReference type="EMBL" id="JAQIFT010000013">
    <property type="protein sequence ID" value="MDA3730451.1"/>
    <property type="molecule type" value="Genomic_DNA"/>
</dbReference>
<dbReference type="Proteomes" id="UP001169242">
    <property type="component" value="Unassembled WGS sequence"/>
</dbReference>
<dbReference type="RefSeq" id="WP_271011080.1">
    <property type="nucleotide sequence ID" value="NZ_JAQIFT010000013.1"/>
</dbReference>
<evidence type="ECO:0000313" key="3">
    <source>
        <dbReference type="Proteomes" id="UP001169242"/>
    </source>
</evidence>
<comment type="caution">
    <text evidence="2">The sequence shown here is derived from an EMBL/GenBank/DDBJ whole genome shotgun (WGS) entry which is preliminary data.</text>
</comment>
<keyword evidence="1" id="KW-0472">Membrane</keyword>
<keyword evidence="1" id="KW-1133">Transmembrane helix</keyword>
<keyword evidence="1" id="KW-0812">Transmembrane</keyword>
<keyword evidence="3" id="KW-1185">Reference proteome</keyword>
<sequence>MKSNLIKISTLLMTLIILCFNILAGDIPEVLMEGNQKALFIGEIKEIQEAYYTLIPITVMMGTIEEDALQVHKFETYYGTDEVPQEGDYIVAVLLDEQQVDDQWLFKATSSAYETLKLVSEKYNMVERYETYINQGDYFDAQRKLDEEREVQLEVVEEIQESHTMQAEVEIIHKYEDNKWMFIGLGSMGIIGIIVVILAFIKRKGK</sequence>